<evidence type="ECO:0000256" key="2">
    <source>
        <dbReference type="ARBA" id="ARBA00022475"/>
    </source>
</evidence>
<dbReference type="EMBL" id="CP026995">
    <property type="protein sequence ID" value="QLH05783.1"/>
    <property type="molecule type" value="Genomic_DNA"/>
</dbReference>
<evidence type="ECO:0000256" key="4">
    <source>
        <dbReference type="ARBA" id="ARBA00022679"/>
    </source>
</evidence>
<keyword evidence="3" id="KW-0328">Glycosyltransferase</keyword>
<dbReference type="GO" id="GO:0016763">
    <property type="term" value="F:pentosyltransferase activity"/>
    <property type="evidence" value="ECO:0007669"/>
    <property type="project" value="TreeGrafter"/>
</dbReference>
<dbReference type="GO" id="GO:0008610">
    <property type="term" value="P:lipid biosynthetic process"/>
    <property type="evidence" value="ECO:0007669"/>
    <property type="project" value="UniProtKB-ARBA"/>
</dbReference>
<dbReference type="Proteomes" id="UP000509478">
    <property type="component" value="Chromosome"/>
</dbReference>
<evidence type="ECO:0000256" key="1">
    <source>
        <dbReference type="ARBA" id="ARBA00004651"/>
    </source>
</evidence>
<evidence type="ECO:0000256" key="8">
    <source>
        <dbReference type="SAM" id="Phobius"/>
    </source>
</evidence>
<keyword evidence="10" id="KW-1185">Reference proteome</keyword>
<feature type="transmembrane region" description="Helical" evidence="8">
    <location>
        <begin position="130"/>
        <end position="150"/>
    </location>
</feature>
<reference evidence="9 10" key="1">
    <citation type="submission" date="2018-02" db="EMBL/GenBank/DDBJ databases">
        <title>Complete genome of Nitrosopumilus ureaphilus PS0.</title>
        <authorList>
            <person name="Qin W."/>
            <person name="Zheng Y."/>
            <person name="Stahl D.A."/>
        </authorList>
    </citation>
    <scope>NUCLEOTIDE SEQUENCE [LARGE SCALE GENOMIC DNA]</scope>
    <source>
        <strain evidence="9 10">PS0</strain>
    </source>
</reference>
<evidence type="ECO:0000313" key="10">
    <source>
        <dbReference type="Proteomes" id="UP000509478"/>
    </source>
</evidence>
<dbReference type="GO" id="GO:0005886">
    <property type="term" value="C:plasma membrane"/>
    <property type="evidence" value="ECO:0007669"/>
    <property type="project" value="UniProtKB-SubCell"/>
</dbReference>
<evidence type="ECO:0000256" key="5">
    <source>
        <dbReference type="ARBA" id="ARBA00022692"/>
    </source>
</evidence>
<evidence type="ECO:0000256" key="3">
    <source>
        <dbReference type="ARBA" id="ARBA00022676"/>
    </source>
</evidence>
<keyword evidence="6 8" id="KW-1133">Transmembrane helix</keyword>
<evidence type="ECO:0000256" key="6">
    <source>
        <dbReference type="ARBA" id="ARBA00022989"/>
    </source>
</evidence>
<feature type="transmembrane region" description="Helical" evidence="8">
    <location>
        <begin position="156"/>
        <end position="187"/>
    </location>
</feature>
<feature type="transmembrane region" description="Helical" evidence="8">
    <location>
        <begin position="305"/>
        <end position="324"/>
    </location>
</feature>
<dbReference type="AlphaFoldDB" id="A0A7D5RCM0"/>
<feature type="transmembrane region" description="Helical" evidence="8">
    <location>
        <begin position="360"/>
        <end position="379"/>
    </location>
</feature>
<sequence length="523" mass="60423">MINKPIFSLSVIGLIGLVIRLYYFPFDLPIIYDSIDYFSYAVVVSQQGQLPIGWDLTNNGWPVFLSLFFSVFNSQNFLEFTYLQRFLTITISVLTIIPVYLLCNRFVDKKFAIIGAAFFAFDPRIITNSLLGIVEPSYILLGTLSLFLFLSKRFTIILLSFITLALFAIIRYEGFLILIPFLAIFFARYRKDGKIIQKMFLLSGVFFLTIFPMTYAMYEATGDDGIISPIFSGGINYVSAHIIEGIPDTDDPIYGENLEQNRFVLFVSLGIINLVKFLGWVLIPTFVLFAPIGFFLLFQNRDYKMVTIIVFGLTMLIPAFYLYGRGIEETRYLYIIFPIFCLMSSLTIKKVCEKIKKENLFIIIIISGILLSSLIFLDYKKIDYEHEKESYLIAKDIVSIAGGINHYVPESKYIHVADLENNWPEIPLPKETSYNQSFEIKKISPNSFSTLVEYIENSKDEGLTHIVTDGKQNKLEFLNDVFYNEVEFPYLIKEYDSTEKGFQYHVKAYKIDYEKFAKFQIKN</sequence>
<proteinExistence type="predicted"/>
<feature type="transmembrane region" description="Helical" evidence="8">
    <location>
        <begin position="277"/>
        <end position="298"/>
    </location>
</feature>
<feature type="transmembrane region" description="Helical" evidence="8">
    <location>
        <begin position="330"/>
        <end position="348"/>
    </location>
</feature>
<evidence type="ECO:0000256" key="7">
    <source>
        <dbReference type="ARBA" id="ARBA00023136"/>
    </source>
</evidence>
<dbReference type="PANTHER" id="PTHR33908">
    <property type="entry name" value="MANNOSYLTRANSFERASE YKCB-RELATED"/>
    <property type="match status" value="1"/>
</dbReference>
<feature type="transmembrane region" description="Helical" evidence="8">
    <location>
        <begin position="82"/>
        <end position="103"/>
    </location>
</feature>
<organism evidence="9 10">
    <name type="scientific">Nitrosopumilus ureiphilus</name>
    <dbReference type="NCBI Taxonomy" id="1470067"/>
    <lineage>
        <taxon>Archaea</taxon>
        <taxon>Nitrososphaerota</taxon>
        <taxon>Nitrososphaeria</taxon>
        <taxon>Nitrosopumilales</taxon>
        <taxon>Nitrosopumilaceae</taxon>
        <taxon>Nitrosopumilus</taxon>
    </lineage>
</organism>
<gene>
    <name evidence="9" type="ORF">C5F50_00805</name>
</gene>
<keyword evidence="7 8" id="KW-0472">Membrane</keyword>
<evidence type="ECO:0008006" key="11">
    <source>
        <dbReference type="Google" id="ProtNLM"/>
    </source>
</evidence>
<feature type="transmembrane region" description="Helical" evidence="8">
    <location>
        <begin position="7"/>
        <end position="24"/>
    </location>
</feature>
<keyword evidence="2" id="KW-1003">Cell membrane</keyword>
<dbReference type="KEGG" id="nue:C5F50_00805"/>
<dbReference type="InterPro" id="IPR050297">
    <property type="entry name" value="LipidA_mod_glycosyltrf_83"/>
</dbReference>
<protein>
    <recommendedName>
        <fullName evidence="11">Glycosyltransferase RgtA/B/C/D-like domain-containing protein</fullName>
    </recommendedName>
</protein>
<keyword evidence="4" id="KW-0808">Transferase</keyword>
<evidence type="ECO:0000313" key="9">
    <source>
        <dbReference type="EMBL" id="QLH05783.1"/>
    </source>
</evidence>
<comment type="subcellular location">
    <subcellularLocation>
        <location evidence="1">Cell membrane</location>
        <topology evidence="1">Multi-pass membrane protein</topology>
    </subcellularLocation>
</comment>
<feature type="transmembrane region" description="Helical" evidence="8">
    <location>
        <begin position="199"/>
        <end position="218"/>
    </location>
</feature>
<accession>A0A7D5RCM0</accession>
<keyword evidence="5 8" id="KW-0812">Transmembrane</keyword>
<dbReference type="PANTHER" id="PTHR33908:SF11">
    <property type="entry name" value="MEMBRANE PROTEIN"/>
    <property type="match status" value="1"/>
</dbReference>
<name>A0A7D5RCM0_9ARCH</name>